<dbReference type="Pfam" id="PF00454">
    <property type="entry name" value="PI3_PI4_kinase"/>
    <property type="match status" value="1"/>
</dbReference>
<accession>H2XN24</accession>
<keyword evidence="4" id="KW-0227">DNA damage</keyword>
<comment type="subcellular location">
    <subcellularLocation>
        <location evidence="1">Nucleus</location>
    </subcellularLocation>
</comment>
<dbReference type="AlphaFoldDB" id="H2XN24"/>
<dbReference type="SUPFAM" id="SSF56112">
    <property type="entry name" value="Protein kinase-like (PK-like)"/>
    <property type="match status" value="1"/>
</dbReference>
<dbReference type="Proteomes" id="UP000008144">
    <property type="component" value="Chromosome 2"/>
</dbReference>
<dbReference type="Ensembl" id="ENSCINT00000031347.1">
    <property type="protein sequence ID" value="ENSCINP00000031057.1"/>
    <property type="gene ID" value="ENSCING00000021300.1"/>
</dbReference>
<dbReference type="InterPro" id="IPR000403">
    <property type="entry name" value="PI3/4_kinase_cat_dom"/>
</dbReference>
<keyword evidence="3" id="KW-0808">Transferase</keyword>
<dbReference type="InterPro" id="IPR011009">
    <property type="entry name" value="Kinase-like_dom_sf"/>
</dbReference>
<evidence type="ECO:0000313" key="10">
    <source>
        <dbReference type="Proteomes" id="UP000008144"/>
    </source>
</evidence>
<dbReference type="PANTHER" id="PTHR11139:SF69">
    <property type="entry name" value="SERINE_THREONINE-PROTEIN KINASE ATR"/>
    <property type="match status" value="1"/>
</dbReference>
<evidence type="ECO:0000256" key="1">
    <source>
        <dbReference type="ARBA" id="ARBA00004123"/>
    </source>
</evidence>
<dbReference type="InterPro" id="IPR036940">
    <property type="entry name" value="PI3/4_kinase_cat_sf"/>
</dbReference>
<dbReference type="OMA" id="LLCELQY"/>
<dbReference type="Gene3D" id="1.10.1070.11">
    <property type="entry name" value="Phosphatidylinositol 3-/4-kinase, catalytic domain"/>
    <property type="match status" value="1"/>
</dbReference>
<dbReference type="InterPro" id="IPR050517">
    <property type="entry name" value="DDR_Repair_Kinase"/>
</dbReference>
<evidence type="ECO:0000256" key="2">
    <source>
        <dbReference type="ARBA" id="ARBA00022527"/>
    </source>
</evidence>
<reference evidence="9" key="3">
    <citation type="submission" date="2025-08" db="UniProtKB">
        <authorList>
            <consortium name="Ensembl"/>
        </authorList>
    </citation>
    <scope>IDENTIFICATION</scope>
</reference>
<dbReference type="GO" id="GO:0004674">
    <property type="term" value="F:protein serine/threonine kinase activity"/>
    <property type="evidence" value="ECO:0007669"/>
    <property type="project" value="UniProtKB-KW"/>
</dbReference>
<evidence type="ECO:0000256" key="3">
    <source>
        <dbReference type="ARBA" id="ARBA00022679"/>
    </source>
</evidence>
<protein>
    <recommendedName>
        <fullName evidence="7">Serine/threonine-protein kinase ATR</fullName>
    </recommendedName>
</protein>
<organism evidence="9 10">
    <name type="scientific">Ciona intestinalis</name>
    <name type="common">Transparent sea squirt</name>
    <name type="synonym">Ascidia intestinalis</name>
    <dbReference type="NCBI Taxonomy" id="7719"/>
    <lineage>
        <taxon>Eukaryota</taxon>
        <taxon>Metazoa</taxon>
        <taxon>Chordata</taxon>
        <taxon>Tunicata</taxon>
        <taxon>Ascidiacea</taxon>
        <taxon>Phlebobranchia</taxon>
        <taxon>Cionidae</taxon>
        <taxon>Ciona</taxon>
    </lineage>
</organism>
<evidence type="ECO:0000256" key="7">
    <source>
        <dbReference type="ARBA" id="ARBA00024420"/>
    </source>
</evidence>
<feature type="domain" description="PI3K/PI4K catalytic" evidence="8">
    <location>
        <begin position="1"/>
        <end position="158"/>
    </location>
</feature>
<dbReference type="HOGENOM" id="CLU_1668781_0_0_1"/>
<evidence type="ECO:0000256" key="4">
    <source>
        <dbReference type="ARBA" id="ARBA00022763"/>
    </source>
</evidence>
<dbReference type="GO" id="GO:0006974">
    <property type="term" value="P:DNA damage response"/>
    <property type="evidence" value="ECO:0007669"/>
    <property type="project" value="UniProtKB-KW"/>
</dbReference>
<dbReference type="SMART" id="SM00146">
    <property type="entry name" value="PI3Kc"/>
    <property type="match status" value="1"/>
</dbReference>
<dbReference type="PROSITE" id="PS00916">
    <property type="entry name" value="PI3_4_KINASE_2"/>
    <property type="match status" value="1"/>
</dbReference>
<keyword evidence="6" id="KW-0539">Nucleus</keyword>
<keyword evidence="5" id="KW-0418">Kinase</keyword>
<dbReference type="PANTHER" id="PTHR11139">
    <property type="entry name" value="ATAXIA TELANGIECTASIA MUTATED ATM -RELATED"/>
    <property type="match status" value="1"/>
</dbReference>
<reference evidence="10" key="1">
    <citation type="journal article" date="2002" name="Science">
        <title>The draft genome of Ciona intestinalis: insights into chordate and vertebrate origins.</title>
        <authorList>
            <person name="Dehal P."/>
            <person name="Satou Y."/>
            <person name="Campbell R.K."/>
            <person name="Chapman J."/>
            <person name="Degnan B."/>
            <person name="De Tomaso A."/>
            <person name="Davidson B."/>
            <person name="Di Gregorio A."/>
            <person name="Gelpke M."/>
            <person name="Goodstein D.M."/>
            <person name="Harafuji N."/>
            <person name="Hastings K.E."/>
            <person name="Ho I."/>
            <person name="Hotta K."/>
            <person name="Huang W."/>
            <person name="Kawashima T."/>
            <person name="Lemaire P."/>
            <person name="Martinez D."/>
            <person name="Meinertzhagen I.A."/>
            <person name="Necula S."/>
            <person name="Nonaka M."/>
            <person name="Putnam N."/>
            <person name="Rash S."/>
            <person name="Saiga H."/>
            <person name="Satake M."/>
            <person name="Terry A."/>
            <person name="Yamada L."/>
            <person name="Wang H.G."/>
            <person name="Awazu S."/>
            <person name="Azumi K."/>
            <person name="Boore J."/>
            <person name="Branno M."/>
            <person name="Chin-Bow S."/>
            <person name="DeSantis R."/>
            <person name="Doyle S."/>
            <person name="Francino P."/>
            <person name="Keys D.N."/>
            <person name="Haga S."/>
            <person name="Hayashi H."/>
            <person name="Hino K."/>
            <person name="Imai K.S."/>
            <person name="Inaba K."/>
            <person name="Kano S."/>
            <person name="Kobayashi K."/>
            <person name="Kobayashi M."/>
            <person name="Lee B.I."/>
            <person name="Makabe K.W."/>
            <person name="Manohar C."/>
            <person name="Matassi G."/>
            <person name="Medina M."/>
            <person name="Mochizuki Y."/>
            <person name="Mount S."/>
            <person name="Morishita T."/>
            <person name="Miura S."/>
            <person name="Nakayama A."/>
            <person name="Nishizaka S."/>
            <person name="Nomoto H."/>
            <person name="Ohta F."/>
            <person name="Oishi K."/>
            <person name="Rigoutsos I."/>
            <person name="Sano M."/>
            <person name="Sasaki A."/>
            <person name="Sasakura Y."/>
            <person name="Shoguchi E."/>
            <person name="Shin-i T."/>
            <person name="Spagnuolo A."/>
            <person name="Stainier D."/>
            <person name="Suzuki M.M."/>
            <person name="Tassy O."/>
            <person name="Takatori N."/>
            <person name="Tokuoka M."/>
            <person name="Yagi K."/>
            <person name="Yoshizaki F."/>
            <person name="Wada S."/>
            <person name="Zhang C."/>
            <person name="Hyatt P.D."/>
            <person name="Larimer F."/>
            <person name="Detter C."/>
            <person name="Doggett N."/>
            <person name="Glavina T."/>
            <person name="Hawkins T."/>
            <person name="Richardson P."/>
            <person name="Lucas S."/>
            <person name="Kohara Y."/>
            <person name="Levine M."/>
            <person name="Satoh N."/>
            <person name="Rokhsar D.S."/>
        </authorList>
    </citation>
    <scope>NUCLEOTIDE SEQUENCE [LARGE SCALE GENOMIC DNA]</scope>
</reference>
<dbReference type="GO" id="GO:0005634">
    <property type="term" value="C:nucleus"/>
    <property type="evidence" value="ECO:0007669"/>
    <property type="project" value="UniProtKB-SubCell"/>
</dbReference>
<evidence type="ECO:0000256" key="6">
    <source>
        <dbReference type="ARBA" id="ARBA00023242"/>
    </source>
</evidence>
<evidence type="ECO:0000313" key="9">
    <source>
        <dbReference type="Ensembl" id="ENSCINP00000031057.1"/>
    </source>
</evidence>
<keyword evidence="2" id="KW-0723">Serine/threonine-protein kinase</keyword>
<reference evidence="9" key="4">
    <citation type="submission" date="2025-09" db="UniProtKB">
        <authorList>
            <consortium name="Ensembl"/>
        </authorList>
    </citation>
    <scope>IDENTIFICATION</scope>
</reference>
<dbReference type="InterPro" id="IPR018936">
    <property type="entry name" value="PI3/4_kinase_CS"/>
</dbReference>
<reference evidence="9" key="2">
    <citation type="journal article" date="2008" name="Genome Biol.">
        <title>Improved genome assembly and evidence-based global gene model set for the chordate Ciona intestinalis: new insight into intron and operon populations.</title>
        <authorList>
            <person name="Satou Y."/>
            <person name="Mineta K."/>
            <person name="Ogasawara M."/>
            <person name="Sasakura Y."/>
            <person name="Shoguchi E."/>
            <person name="Ueno K."/>
            <person name="Yamada L."/>
            <person name="Matsumoto J."/>
            <person name="Wasserscheid J."/>
            <person name="Dewar K."/>
            <person name="Wiley G.B."/>
            <person name="Macmil S.L."/>
            <person name="Roe B.A."/>
            <person name="Zeller R.W."/>
            <person name="Hastings K.E."/>
            <person name="Lemaire P."/>
            <person name="Lindquist E."/>
            <person name="Endo T."/>
            <person name="Hotta K."/>
            <person name="Inaba K."/>
        </authorList>
    </citation>
    <scope>NUCLEOTIDE SEQUENCE [LARGE SCALE GENOMIC DNA]</scope>
    <source>
        <strain evidence="9">wild type</strain>
    </source>
</reference>
<dbReference type="EMBL" id="EAAA01001328">
    <property type="status" value="NOT_ANNOTATED_CDS"/>
    <property type="molecule type" value="Genomic_DNA"/>
</dbReference>
<keyword evidence="10" id="KW-1185">Reference proteome</keyword>
<dbReference type="PROSITE" id="PS50290">
    <property type="entry name" value="PI3_4_KINASE_3"/>
    <property type="match status" value="1"/>
</dbReference>
<proteinExistence type="predicted"/>
<name>H2XN24_CIOIN</name>
<dbReference type="GeneTree" id="ENSGT00940000155714"/>
<dbReference type="STRING" id="7719.ENSCINP00000031057"/>
<dbReference type="InParanoid" id="H2XN24"/>
<evidence type="ECO:0000256" key="5">
    <source>
        <dbReference type="ARBA" id="ARBA00022777"/>
    </source>
</evidence>
<sequence length="158" mass="18475">MKKLDIFRNKLLPRHPPVFHEWFLSTFTNPSSWYNARLAYARSLAVMSMVGYILGLGDRHGENILFDSKSGEAMHVDFSCLFNKGQTLDIPEIVPFRLTHNLVEAMGPTKYEGFFRRACEVTMNVLREQREPLMRRQLMKRNFVKCILDGLLLCELQY</sequence>
<evidence type="ECO:0000259" key="8">
    <source>
        <dbReference type="PROSITE" id="PS50290"/>
    </source>
</evidence>